<evidence type="ECO:0000313" key="4">
    <source>
        <dbReference type="EMBL" id="KRM19092.1"/>
    </source>
</evidence>
<dbReference type="EMBL" id="AZGD01000090">
    <property type="protein sequence ID" value="KRM19092.1"/>
    <property type="molecule type" value="Genomic_DNA"/>
</dbReference>
<dbReference type="Gene3D" id="3.40.190.10">
    <property type="entry name" value="Periplasmic binding protein-like II"/>
    <property type="match status" value="2"/>
</dbReference>
<gene>
    <name evidence="4" type="ORF">FC40_GL000882</name>
</gene>
<evidence type="ECO:0000259" key="2">
    <source>
        <dbReference type="SMART" id="SM00062"/>
    </source>
</evidence>
<protein>
    <submittedName>
        <fullName evidence="4">Bacterial extracellular solute-binding protein, family 3</fullName>
    </submittedName>
</protein>
<dbReference type="GO" id="GO:0015276">
    <property type="term" value="F:ligand-gated monoatomic ion channel activity"/>
    <property type="evidence" value="ECO:0007669"/>
    <property type="project" value="InterPro"/>
</dbReference>
<evidence type="ECO:0000313" key="5">
    <source>
        <dbReference type="Proteomes" id="UP000051054"/>
    </source>
</evidence>
<dbReference type="SUPFAM" id="SSF53850">
    <property type="entry name" value="Periplasmic binding protein-like II"/>
    <property type="match status" value="1"/>
</dbReference>
<dbReference type="Pfam" id="PF00497">
    <property type="entry name" value="SBP_bac_3"/>
    <property type="match status" value="1"/>
</dbReference>
<organism evidence="4 5">
    <name type="scientific">Ligilactobacillus hayakitensis DSM 18933 = JCM 14209</name>
    <dbReference type="NCBI Taxonomy" id="1423755"/>
    <lineage>
        <taxon>Bacteria</taxon>
        <taxon>Bacillati</taxon>
        <taxon>Bacillota</taxon>
        <taxon>Bacilli</taxon>
        <taxon>Lactobacillales</taxon>
        <taxon>Lactobacillaceae</taxon>
        <taxon>Ligilactobacillus</taxon>
    </lineage>
</organism>
<dbReference type="CDD" id="cd00996">
    <property type="entry name" value="PBP2_AatB_like"/>
    <property type="match status" value="1"/>
</dbReference>
<name>A0A0R1WSD9_9LACO</name>
<dbReference type="RefSeq" id="WP_035519650.1">
    <property type="nucleotide sequence ID" value="NZ_AZGD01000090.1"/>
</dbReference>
<comment type="caution">
    <text evidence="4">The sequence shown here is derived from an EMBL/GenBank/DDBJ whole genome shotgun (WGS) entry which is preliminary data.</text>
</comment>
<dbReference type="SMART" id="SM00079">
    <property type="entry name" value="PBPe"/>
    <property type="match status" value="1"/>
</dbReference>
<sequence>MSGVSFLKKYLKLVSLFFLAVIFLTGCTNVKQKAATVDKWDEIEKKKKVTIGLDDSFVPMGFREKNGQLVGFDIDLARAVFNKYGIDVDFQTIDWSMKETELRNGTIDLIWNGYTINDERKKTVAFSQPYLKNQQVLVTKTSSKIDEPKQMKGKTLGIQSGSSGYEAFESQPKILKDYIKTNIQYDTFNNAFLDLNAGRIQGLLIDSVYADYYIAHQKNPKMYRVISTGFQSEDFAVGMRKGDVTLQKKIDMALSELARNGKLNQISKKWFGTSQNIPMKNLEKNK</sequence>
<feature type="domain" description="Ionotropic glutamate receptor C-terminal" evidence="3">
    <location>
        <begin position="46"/>
        <end position="273"/>
    </location>
</feature>
<dbReference type="OrthoDB" id="9775197at2"/>
<evidence type="ECO:0000259" key="3">
    <source>
        <dbReference type="SMART" id="SM00079"/>
    </source>
</evidence>
<keyword evidence="5" id="KW-1185">Reference proteome</keyword>
<proteinExistence type="predicted"/>
<dbReference type="PANTHER" id="PTHR35936">
    <property type="entry name" value="MEMBRANE-BOUND LYTIC MUREIN TRANSGLYCOSYLASE F"/>
    <property type="match status" value="1"/>
</dbReference>
<dbReference type="PANTHER" id="PTHR35936:SF34">
    <property type="entry name" value="ABC TRANSPORTER EXTRACELLULAR-BINDING PROTEIN YCKB-RELATED"/>
    <property type="match status" value="1"/>
</dbReference>
<dbReference type="PATRIC" id="fig|1423755.3.peg.936"/>
<dbReference type="STRING" id="1423755.FC40_GL000882"/>
<dbReference type="SMART" id="SM00062">
    <property type="entry name" value="PBPb"/>
    <property type="match status" value="1"/>
</dbReference>
<evidence type="ECO:0000256" key="1">
    <source>
        <dbReference type="ARBA" id="ARBA00022729"/>
    </source>
</evidence>
<dbReference type="InterPro" id="IPR001638">
    <property type="entry name" value="Solute-binding_3/MltF_N"/>
</dbReference>
<dbReference type="AlphaFoldDB" id="A0A0R1WSD9"/>
<dbReference type="eggNOG" id="COG0834">
    <property type="taxonomic scope" value="Bacteria"/>
</dbReference>
<accession>A0A0R1WSD9</accession>
<dbReference type="InterPro" id="IPR001320">
    <property type="entry name" value="Iontro_rcpt_C"/>
</dbReference>
<feature type="domain" description="Solute-binding protein family 3/N-terminal" evidence="2">
    <location>
        <begin position="48"/>
        <end position="274"/>
    </location>
</feature>
<keyword evidence="1" id="KW-0732">Signal</keyword>
<reference evidence="4 5" key="1">
    <citation type="journal article" date="2015" name="Genome Announc.">
        <title>Expanding the biotechnology potential of lactobacilli through comparative genomics of 213 strains and associated genera.</title>
        <authorList>
            <person name="Sun Z."/>
            <person name="Harris H.M."/>
            <person name="McCann A."/>
            <person name="Guo C."/>
            <person name="Argimon S."/>
            <person name="Zhang W."/>
            <person name="Yang X."/>
            <person name="Jeffery I.B."/>
            <person name="Cooney J.C."/>
            <person name="Kagawa T.F."/>
            <person name="Liu W."/>
            <person name="Song Y."/>
            <person name="Salvetti E."/>
            <person name="Wrobel A."/>
            <person name="Rasinkangas P."/>
            <person name="Parkhill J."/>
            <person name="Rea M.C."/>
            <person name="O'Sullivan O."/>
            <person name="Ritari J."/>
            <person name="Douillard F.P."/>
            <person name="Paul Ross R."/>
            <person name="Yang R."/>
            <person name="Briner A.E."/>
            <person name="Felis G.E."/>
            <person name="de Vos W.M."/>
            <person name="Barrangou R."/>
            <person name="Klaenhammer T.R."/>
            <person name="Caufield P.W."/>
            <person name="Cui Y."/>
            <person name="Zhang H."/>
            <person name="O'Toole P.W."/>
        </authorList>
    </citation>
    <scope>NUCLEOTIDE SEQUENCE [LARGE SCALE GENOMIC DNA]</scope>
    <source>
        <strain evidence="4 5">DSM 18933</strain>
    </source>
</reference>
<dbReference type="GO" id="GO:0016020">
    <property type="term" value="C:membrane"/>
    <property type="evidence" value="ECO:0007669"/>
    <property type="project" value="InterPro"/>
</dbReference>
<dbReference type="Proteomes" id="UP000051054">
    <property type="component" value="Unassembled WGS sequence"/>
</dbReference>